<evidence type="ECO:0000313" key="2">
    <source>
        <dbReference type="Proteomes" id="UP000717634"/>
    </source>
</evidence>
<accession>A0ABX1HD98</accession>
<gene>
    <name evidence="1" type="ORF">HBN54_000539</name>
</gene>
<dbReference type="RefSeq" id="WP_168671591.1">
    <property type="nucleotide sequence ID" value="NZ_JAAVTK010000001.1"/>
</dbReference>
<sequence>MRPELERLQLIEQQLLNNPAALPAQDWNVRLLIDGELAADAQAQQQLYHGLRVAGRRQLRQELRLIHERLHAGRFAWLRRLWPG</sequence>
<reference evidence="1 2" key="1">
    <citation type="submission" date="2020-03" db="EMBL/GenBank/DDBJ databases">
        <title>Genomic Encyclopedia of Type Strains, Phase IV (KMG-V): Genome sequencing to study the core and pangenomes of soil and plant-associated prokaryotes.</title>
        <authorList>
            <person name="Whitman W."/>
        </authorList>
    </citation>
    <scope>NUCLEOTIDE SEQUENCE [LARGE SCALE GENOMIC DNA]</scope>
    <source>
        <strain evidence="1 2">1B</strain>
    </source>
</reference>
<organism evidence="1 2">
    <name type="scientific">Hymenobacter artigasi</name>
    <dbReference type="NCBI Taxonomy" id="2719616"/>
    <lineage>
        <taxon>Bacteria</taxon>
        <taxon>Pseudomonadati</taxon>
        <taxon>Bacteroidota</taxon>
        <taxon>Cytophagia</taxon>
        <taxon>Cytophagales</taxon>
        <taxon>Hymenobacteraceae</taxon>
        <taxon>Hymenobacter</taxon>
    </lineage>
</organism>
<protein>
    <submittedName>
        <fullName evidence="1">Uncharacterized protein</fullName>
    </submittedName>
</protein>
<dbReference type="Proteomes" id="UP000717634">
    <property type="component" value="Unassembled WGS sequence"/>
</dbReference>
<dbReference type="EMBL" id="JAAVTK010000001">
    <property type="protein sequence ID" value="NKI87960.1"/>
    <property type="molecule type" value="Genomic_DNA"/>
</dbReference>
<evidence type="ECO:0000313" key="1">
    <source>
        <dbReference type="EMBL" id="NKI87960.1"/>
    </source>
</evidence>
<keyword evidence="2" id="KW-1185">Reference proteome</keyword>
<name>A0ABX1HD98_9BACT</name>
<comment type="caution">
    <text evidence="1">The sequence shown here is derived from an EMBL/GenBank/DDBJ whole genome shotgun (WGS) entry which is preliminary data.</text>
</comment>
<proteinExistence type="predicted"/>